<protein>
    <submittedName>
        <fullName evidence="2">Uncharacterized protein</fullName>
    </submittedName>
</protein>
<organism evidence="2 3">
    <name type="scientific">Dreissena polymorpha</name>
    <name type="common">Zebra mussel</name>
    <name type="synonym">Mytilus polymorpha</name>
    <dbReference type="NCBI Taxonomy" id="45954"/>
    <lineage>
        <taxon>Eukaryota</taxon>
        <taxon>Metazoa</taxon>
        <taxon>Spiralia</taxon>
        <taxon>Lophotrochozoa</taxon>
        <taxon>Mollusca</taxon>
        <taxon>Bivalvia</taxon>
        <taxon>Autobranchia</taxon>
        <taxon>Heteroconchia</taxon>
        <taxon>Euheterodonta</taxon>
        <taxon>Imparidentia</taxon>
        <taxon>Neoheterodontei</taxon>
        <taxon>Myida</taxon>
        <taxon>Dreissenoidea</taxon>
        <taxon>Dreissenidae</taxon>
        <taxon>Dreissena</taxon>
    </lineage>
</organism>
<gene>
    <name evidence="2" type="ORF">DPMN_135561</name>
</gene>
<reference evidence="2" key="2">
    <citation type="submission" date="2020-11" db="EMBL/GenBank/DDBJ databases">
        <authorList>
            <person name="McCartney M.A."/>
            <person name="Auch B."/>
            <person name="Kono T."/>
            <person name="Mallez S."/>
            <person name="Becker A."/>
            <person name="Gohl D.M."/>
            <person name="Silverstein K.A.T."/>
            <person name="Koren S."/>
            <person name="Bechman K.B."/>
            <person name="Herman A."/>
            <person name="Abrahante J.E."/>
            <person name="Garbe J."/>
        </authorList>
    </citation>
    <scope>NUCLEOTIDE SEQUENCE</scope>
    <source>
        <strain evidence="2">Duluth1</strain>
        <tissue evidence="2">Whole animal</tissue>
    </source>
</reference>
<sequence length="340" mass="38244">MTETNKQEELKVTLSVNKFQVPQELLDEETLWIVKEALASTSGMFGKPKTPVMNKNEEVIADDEGRRCCAPTEAESITAETLKADVNTSVELLYPLLRMICEKKRNAYIVERGLPLKAHKGRQPQAVNQISRDNTGSLRLRWNKSKTDPVEKLEAVEGEVDLSMIWLFHLTPNNRCKQSPIVGDNSTRLGGTIKRGESSALNTNAFNNTPIIAHDDAVEEAENCTSIGSILDNHGRSELASRDRHHHQYQAYLYHLLRRDLDNLPTSPSDTQVLHQPMPHVDSQDLPASKGQQQRIMEKTKAEFSHLKRKTDGQDVGTTREIFTEPKHLEDAGLRSHRGG</sequence>
<evidence type="ECO:0000313" key="2">
    <source>
        <dbReference type="EMBL" id="KAH3807226.1"/>
    </source>
</evidence>
<dbReference type="AlphaFoldDB" id="A0A9D4FZE9"/>
<evidence type="ECO:0000256" key="1">
    <source>
        <dbReference type="SAM" id="MobiDB-lite"/>
    </source>
</evidence>
<comment type="caution">
    <text evidence="2">The sequence shown here is derived from an EMBL/GenBank/DDBJ whole genome shotgun (WGS) entry which is preliminary data.</text>
</comment>
<dbReference type="Proteomes" id="UP000828390">
    <property type="component" value="Unassembled WGS sequence"/>
</dbReference>
<dbReference type="EMBL" id="JAIWYP010000006">
    <property type="protein sequence ID" value="KAH3807226.1"/>
    <property type="molecule type" value="Genomic_DNA"/>
</dbReference>
<reference evidence="2" key="1">
    <citation type="journal article" date="2019" name="bioRxiv">
        <title>The Genome of the Zebra Mussel, Dreissena polymorpha: A Resource for Invasive Species Research.</title>
        <authorList>
            <person name="McCartney M.A."/>
            <person name="Auch B."/>
            <person name="Kono T."/>
            <person name="Mallez S."/>
            <person name="Zhang Y."/>
            <person name="Obille A."/>
            <person name="Becker A."/>
            <person name="Abrahante J.E."/>
            <person name="Garbe J."/>
            <person name="Badalamenti J.P."/>
            <person name="Herman A."/>
            <person name="Mangelson H."/>
            <person name="Liachko I."/>
            <person name="Sullivan S."/>
            <person name="Sone E.D."/>
            <person name="Koren S."/>
            <person name="Silverstein K.A.T."/>
            <person name="Beckman K.B."/>
            <person name="Gohl D.M."/>
        </authorList>
    </citation>
    <scope>NUCLEOTIDE SEQUENCE</scope>
    <source>
        <strain evidence="2">Duluth1</strain>
        <tissue evidence="2">Whole animal</tissue>
    </source>
</reference>
<accession>A0A9D4FZE9</accession>
<feature type="compositionally biased region" description="Basic and acidic residues" evidence="1">
    <location>
        <begin position="322"/>
        <end position="334"/>
    </location>
</feature>
<feature type="region of interest" description="Disordered" evidence="1">
    <location>
        <begin position="306"/>
        <end position="340"/>
    </location>
</feature>
<evidence type="ECO:0000313" key="3">
    <source>
        <dbReference type="Proteomes" id="UP000828390"/>
    </source>
</evidence>
<keyword evidence="3" id="KW-1185">Reference proteome</keyword>
<proteinExistence type="predicted"/>
<name>A0A9D4FZE9_DREPO</name>